<dbReference type="AlphaFoldDB" id="A0A2M8KHK9"/>
<dbReference type="Gene3D" id="3.30.930.10">
    <property type="entry name" value="Bira Bifunctional Protein, Domain 2"/>
    <property type="match status" value="1"/>
</dbReference>
<keyword evidence="5" id="KW-0648">Protein biosynthesis</keyword>
<keyword evidence="4" id="KW-0067">ATP-binding</keyword>
<feature type="non-terminal residue" evidence="9">
    <location>
        <position position="1"/>
    </location>
</feature>
<reference evidence="10" key="1">
    <citation type="submission" date="2017-09" db="EMBL/GenBank/DDBJ databases">
        <title>Depth-based differentiation of microbial function through sediment-hosted aquifers and enrichment of novel symbionts in the deep terrestrial subsurface.</title>
        <authorList>
            <person name="Probst A.J."/>
            <person name="Ladd B."/>
            <person name="Jarett J.K."/>
            <person name="Geller-Mcgrath D.E."/>
            <person name="Sieber C.M.K."/>
            <person name="Emerson J.B."/>
            <person name="Anantharaman K."/>
            <person name="Thomas B.C."/>
            <person name="Malmstrom R."/>
            <person name="Stieglmeier M."/>
            <person name="Klingl A."/>
            <person name="Woyke T."/>
            <person name="Ryan C.M."/>
            <person name="Banfield J.F."/>
        </authorList>
    </citation>
    <scope>NUCLEOTIDE SEQUENCE [LARGE SCALE GENOMIC DNA]</scope>
</reference>
<keyword evidence="2 9" id="KW-0436">Ligase</keyword>
<evidence type="ECO:0000256" key="2">
    <source>
        <dbReference type="ARBA" id="ARBA00022598"/>
    </source>
</evidence>
<dbReference type="PROSITE" id="PS50862">
    <property type="entry name" value="AA_TRNA_LIGASE_II"/>
    <property type="match status" value="1"/>
</dbReference>
<dbReference type="EC" id="6.1.1.11" evidence="1 7"/>
<evidence type="ECO:0000256" key="5">
    <source>
        <dbReference type="ARBA" id="ARBA00022917"/>
    </source>
</evidence>
<dbReference type="InterPro" id="IPR002314">
    <property type="entry name" value="aa-tRNA-synt_IIb"/>
</dbReference>
<organism evidence="9 10">
    <name type="scientific">Candidatus Portnoybacteria bacterium CG10_big_fil_rev_8_21_14_0_10_43_39</name>
    <dbReference type="NCBI Taxonomy" id="1974815"/>
    <lineage>
        <taxon>Bacteria</taxon>
        <taxon>Candidatus Portnoyibacteriota</taxon>
    </lineage>
</organism>
<dbReference type="PRINTS" id="PR00981">
    <property type="entry name" value="TRNASYNTHSER"/>
</dbReference>
<evidence type="ECO:0000256" key="3">
    <source>
        <dbReference type="ARBA" id="ARBA00022741"/>
    </source>
</evidence>
<keyword evidence="3" id="KW-0547">Nucleotide-binding</keyword>
<dbReference type="GO" id="GO:0005737">
    <property type="term" value="C:cytoplasm"/>
    <property type="evidence" value="ECO:0007669"/>
    <property type="project" value="UniProtKB-UniRule"/>
</dbReference>
<dbReference type="InterPro" id="IPR006195">
    <property type="entry name" value="aa-tRNA-synth_II"/>
</dbReference>
<keyword evidence="6" id="KW-0030">Aminoacyl-tRNA synthetase</keyword>
<comment type="caution">
    <text evidence="9">The sequence shown here is derived from an EMBL/GenBank/DDBJ whole genome shotgun (WGS) entry which is preliminary data.</text>
</comment>
<name>A0A2M8KHK9_9BACT</name>
<evidence type="ECO:0000256" key="6">
    <source>
        <dbReference type="ARBA" id="ARBA00023146"/>
    </source>
</evidence>
<accession>A0A2M8KHK9</accession>
<evidence type="ECO:0000259" key="8">
    <source>
        <dbReference type="PROSITE" id="PS50862"/>
    </source>
</evidence>
<dbReference type="CDD" id="cd00770">
    <property type="entry name" value="SerRS_core"/>
    <property type="match status" value="1"/>
</dbReference>
<evidence type="ECO:0000256" key="4">
    <source>
        <dbReference type="ARBA" id="ARBA00022840"/>
    </source>
</evidence>
<dbReference type="EMBL" id="PFDZ01000024">
    <property type="protein sequence ID" value="PJE59414.1"/>
    <property type="molecule type" value="Genomic_DNA"/>
</dbReference>
<protein>
    <recommendedName>
        <fullName evidence="1 7">Serine--tRNA ligase</fullName>
        <ecNumber evidence="1 7">6.1.1.11</ecNumber>
    </recommendedName>
</protein>
<dbReference type="InterPro" id="IPR045864">
    <property type="entry name" value="aa-tRNA-synth_II/BPL/LPL"/>
</dbReference>
<dbReference type="SUPFAM" id="SSF55681">
    <property type="entry name" value="Class II aaRS and biotin synthetases"/>
    <property type="match status" value="1"/>
</dbReference>
<dbReference type="Proteomes" id="UP000231255">
    <property type="component" value="Unassembled WGS sequence"/>
</dbReference>
<dbReference type="GO" id="GO:0005524">
    <property type="term" value="F:ATP binding"/>
    <property type="evidence" value="ECO:0007669"/>
    <property type="project" value="UniProtKB-KW"/>
</dbReference>
<dbReference type="GO" id="GO:0004828">
    <property type="term" value="F:serine-tRNA ligase activity"/>
    <property type="evidence" value="ECO:0007669"/>
    <property type="project" value="UniProtKB-UniRule"/>
</dbReference>
<evidence type="ECO:0000256" key="1">
    <source>
        <dbReference type="ARBA" id="ARBA00012840"/>
    </source>
</evidence>
<proteinExistence type="predicted"/>
<feature type="domain" description="Aminoacyl-transfer RNA synthetases class-II family profile" evidence="8">
    <location>
        <begin position="38"/>
        <end position="268"/>
    </location>
</feature>
<gene>
    <name evidence="9" type="ORF">COU84_01005</name>
</gene>
<dbReference type="InterPro" id="IPR002317">
    <property type="entry name" value="Ser-tRNA-ligase_type_1"/>
</dbReference>
<dbReference type="Pfam" id="PF00587">
    <property type="entry name" value="tRNA-synt_2b"/>
    <property type="match status" value="1"/>
</dbReference>
<dbReference type="GO" id="GO:0006434">
    <property type="term" value="P:seryl-tRNA aminoacylation"/>
    <property type="evidence" value="ECO:0007669"/>
    <property type="project" value="UniProtKB-UniRule"/>
</dbReference>
<dbReference type="InterPro" id="IPR033729">
    <property type="entry name" value="SerRS_core"/>
</dbReference>
<evidence type="ECO:0000256" key="7">
    <source>
        <dbReference type="NCBIfam" id="TIGR00414"/>
    </source>
</evidence>
<evidence type="ECO:0000313" key="9">
    <source>
        <dbReference type="EMBL" id="PJE59414.1"/>
    </source>
</evidence>
<dbReference type="PANTHER" id="PTHR11778">
    <property type="entry name" value="SERYL-TRNA SYNTHETASE"/>
    <property type="match status" value="1"/>
</dbReference>
<evidence type="ECO:0000313" key="10">
    <source>
        <dbReference type="Proteomes" id="UP000231255"/>
    </source>
</evidence>
<sequence length="287" mass="32799">YLDLAEDLDIIDVKRAAKVSGTRFGYLKGAAAFFEFALVQLAFETLAQEGFIPVIPPVMLKRKAMKGMGYLDRGEDEVYHLEKDDLFLIGTSEQSVGAMHLDEIFEEKELPKRYVGFSTCFRREAGAYGKDTKGILRVHQFDKVEMFSFCQPDKSEEEHQFLLDQEEKLMKLLKLPYRVINICTGDLGDPAAKKWDIEAWMPGQNQYRETHSTSNCTDWQARRLNIRYKEKGGVSFVHTLNGTAFAIGRILIAILENCQQADGSVVVPEVLKKYLPGGMERIDRRRR</sequence>
<dbReference type="NCBIfam" id="TIGR00414">
    <property type="entry name" value="serS"/>
    <property type="match status" value="1"/>
</dbReference>